<feature type="compositionally biased region" description="Gly residues" evidence="1">
    <location>
        <begin position="225"/>
        <end position="246"/>
    </location>
</feature>
<dbReference type="Proteomes" id="UP000611215">
    <property type="component" value="Unassembled WGS sequence"/>
</dbReference>
<gene>
    <name evidence="3" type="ORF">ITJ86_17020</name>
</gene>
<comment type="caution">
    <text evidence="3">The sequence shown here is derived from an EMBL/GenBank/DDBJ whole genome shotgun (WGS) entry which is preliminary data.</text>
</comment>
<keyword evidence="4" id="KW-1185">Reference proteome</keyword>
<accession>A0ABS0EQA8</accession>
<evidence type="ECO:0008006" key="5">
    <source>
        <dbReference type="Google" id="ProtNLM"/>
    </source>
</evidence>
<reference evidence="3 4" key="1">
    <citation type="submission" date="2020-11" db="EMBL/GenBank/DDBJ databases">
        <title>Winogradskyella marina sp. nov., isolated from marine sediment.</title>
        <authorList>
            <person name="Bo J."/>
            <person name="Wang S."/>
            <person name="Song X."/>
            <person name="Du Z."/>
        </authorList>
    </citation>
    <scope>NUCLEOTIDE SEQUENCE [LARGE SCALE GENOMIC DNA]</scope>
    <source>
        <strain evidence="3 4">F6397</strain>
    </source>
</reference>
<dbReference type="RefSeq" id="WP_195872855.1">
    <property type="nucleotide sequence ID" value="NZ_JADOET010000032.1"/>
</dbReference>
<dbReference type="EMBL" id="JADOET010000032">
    <property type="protein sequence ID" value="MBF8151605.1"/>
    <property type="molecule type" value="Genomic_DNA"/>
</dbReference>
<feature type="region of interest" description="Disordered" evidence="1">
    <location>
        <begin position="225"/>
        <end position="262"/>
    </location>
</feature>
<feature type="chain" id="PRO_5047328206" description="Lipoprotein" evidence="2">
    <location>
        <begin position="25"/>
        <end position="524"/>
    </location>
</feature>
<dbReference type="PROSITE" id="PS51257">
    <property type="entry name" value="PROKAR_LIPOPROTEIN"/>
    <property type="match status" value="1"/>
</dbReference>
<organism evidence="3 4">
    <name type="scientific">Winogradskyella marina</name>
    <dbReference type="NCBI Taxonomy" id="2785530"/>
    <lineage>
        <taxon>Bacteria</taxon>
        <taxon>Pseudomonadati</taxon>
        <taxon>Bacteroidota</taxon>
        <taxon>Flavobacteriia</taxon>
        <taxon>Flavobacteriales</taxon>
        <taxon>Flavobacteriaceae</taxon>
        <taxon>Winogradskyella</taxon>
    </lineage>
</organism>
<sequence>MKQNKIRILYRRIIPLILAILVYACNKDDEPLPTEIQQESKVKRISLNEFNDKVSKNENYNKLESYFDINNISDSNVSNRSSLDSSILILTDEIVLVQEDDIAFYTFKIFTDTQGDEFYNLVVQVNDLGEIVKSEFIEYQPSIEYLADTSQPFTGYVKLIENDFLSLDNLLSREFRRCVADVTVENVCTGGWIDVPNPPGIECQGWTEVLVIHWEACPATIDAGDSGGGGFPVDGGDDTAGGGENDGSGTSTVPTKPCDGGTNNIEGDNGECLEDLGKRKECRKITGFIDEPENQAFKDKLTELSTQPNLNLDYEKSVSKFEDETTLDERQGDSENPFVDILDNPINKYKAIVHTHPNIDGGTLSVFSPNDLIAIAKIIYNNKATDKFVAFLTTNKGTQYALTINNPTKFVDFFYSQFFDNVTEVTTSDPFATMENTTRYYESKTAFDNVFKEYFDPNNPSAKIKKTDTENEDVLKEFLNFMDEADAGFTLFDASSTQFGEPPFTSFRRIRLKNGEVERDYTCN</sequence>
<feature type="signal peptide" evidence="2">
    <location>
        <begin position="1"/>
        <end position="24"/>
    </location>
</feature>
<proteinExistence type="predicted"/>
<evidence type="ECO:0000256" key="1">
    <source>
        <dbReference type="SAM" id="MobiDB-lite"/>
    </source>
</evidence>
<keyword evidence="2" id="KW-0732">Signal</keyword>
<evidence type="ECO:0000313" key="3">
    <source>
        <dbReference type="EMBL" id="MBF8151605.1"/>
    </source>
</evidence>
<evidence type="ECO:0000256" key="2">
    <source>
        <dbReference type="SAM" id="SignalP"/>
    </source>
</evidence>
<name>A0ABS0EQA8_9FLAO</name>
<protein>
    <recommendedName>
        <fullName evidence="5">Lipoprotein</fullName>
    </recommendedName>
</protein>
<evidence type="ECO:0000313" key="4">
    <source>
        <dbReference type="Proteomes" id="UP000611215"/>
    </source>
</evidence>